<dbReference type="KEGG" id="atl:Athai_14750"/>
<feature type="domain" description="Oxidoreductase molybdopterin-binding" evidence="3">
    <location>
        <begin position="225"/>
        <end position="356"/>
    </location>
</feature>
<accession>A0A7R7DLU4</accession>
<dbReference type="InterPro" id="IPR000572">
    <property type="entry name" value="OxRdtase_Mopterin-bd_dom"/>
</dbReference>
<dbReference type="AlphaFoldDB" id="A0A7R7DLU4"/>
<feature type="compositionally biased region" description="Low complexity" evidence="1">
    <location>
        <begin position="1"/>
        <end position="17"/>
    </location>
</feature>
<dbReference type="SUPFAM" id="SSF56524">
    <property type="entry name" value="Oxidoreductase molybdopterin-binding domain"/>
    <property type="match status" value="1"/>
</dbReference>
<evidence type="ECO:0000256" key="1">
    <source>
        <dbReference type="SAM" id="MobiDB-lite"/>
    </source>
</evidence>
<dbReference type="Proteomes" id="UP000611640">
    <property type="component" value="Chromosome"/>
</dbReference>
<evidence type="ECO:0000313" key="4">
    <source>
        <dbReference type="EMBL" id="BCJ33972.1"/>
    </source>
</evidence>
<reference evidence="4 5" key="1">
    <citation type="submission" date="2020-08" db="EMBL/GenBank/DDBJ databases">
        <title>Whole genome shotgun sequence of Actinocatenispora thailandica NBRC 105041.</title>
        <authorList>
            <person name="Komaki H."/>
            <person name="Tamura T."/>
        </authorList>
    </citation>
    <scope>NUCLEOTIDE SEQUENCE [LARGE SCALE GENOMIC DNA]</scope>
    <source>
        <strain evidence="4 5">NBRC 105041</strain>
    </source>
</reference>
<dbReference type="InterPro" id="IPR036374">
    <property type="entry name" value="OxRdtase_Mopterin-bd_sf"/>
</dbReference>
<keyword evidence="2" id="KW-0812">Transmembrane</keyword>
<evidence type="ECO:0000313" key="5">
    <source>
        <dbReference type="Proteomes" id="UP000611640"/>
    </source>
</evidence>
<feature type="transmembrane region" description="Helical" evidence="2">
    <location>
        <begin position="134"/>
        <end position="155"/>
    </location>
</feature>
<proteinExistence type="predicted"/>
<feature type="region of interest" description="Disordered" evidence="1">
    <location>
        <begin position="1"/>
        <end position="26"/>
    </location>
</feature>
<keyword evidence="2" id="KW-1133">Transmembrane helix</keyword>
<feature type="transmembrane region" description="Helical" evidence="2">
    <location>
        <begin position="62"/>
        <end position="80"/>
    </location>
</feature>
<gene>
    <name evidence="4" type="ORF">Athai_14750</name>
</gene>
<name>A0A7R7DLU4_9ACTN</name>
<dbReference type="Pfam" id="PF00174">
    <property type="entry name" value="Oxidored_molyb"/>
    <property type="match status" value="1"/>
</dbReference>
<feature type="transmembrane region" description="Helical" evidence="2">
    <location>
        <begin position="37"/>
        <end position="56"/>
    </location>
</feature>
<keyword evidence="5" id="KW-1185">Reference proteome</keyword>
<dbReference type="EMBL" id="AP023355">
    <property type="protein sequence ID" value="BCJ33972.1"/>
    <property type="molecule type" value="Genomic_DNA"/>
</dbReference>
<dbReference type="Gene3D" id="3.90.420.10">
    <property type="entry name" value="Oxidoreductase, molybdopterin-binding domain"/>
    <property type="match status" value="1"/>
</dbReference>
<keyword evidence="2" id="KW-0472">Membrane</keyword>
<protein>
    <recommendedName>
        <fullName evidence="3">Oxidoreductase molybdopterin-binding domain-containing protein</fullName>
    </recommendedName>
</protein>
<sequence length="366" mass="38524">MSRPRAVPGRPAPVAGPARERETGTVRSLRAGRRTNLALLVLLVLAIGTGAVAFALGTPVPGLLIAAAHAVVGLALVALVPWKRVIVRRRWRRTGHRGGMIGAALGVLVVLSIGAGVAHGLAGDLSVGGISLMQVHVGAAVAAAALLVAHVLLRPQRPRRTDLSRRTLVRLLGVGAAGGGLYLALVGLDRLAALPGARRRVTGSYPTGSGDPAAMPVTQWFTDRVPALSVSDHDLLVDAGGRTRRVPYATLAAATDQVRATLDCTNGWYAEQRWQGVRLDRLLGAIDPGAAVRVVSVTGYHRSFPASDAPHLLLATGAAGALLSAGHGGPLRLVAPGRRGFWWVKWVARVEVLDRPWWWQSPFPLR</sequence>
<feature type="transmembrane region" description="Helical" evidence="2">
    <location>
        <begin position="167"/>
        <end position="188"/>
    </location>
</feature>
<evidence type="ECO:0000259" key="3">
    <source>
        <dbReference type="Pfam" id="PF00174"/>
    </source>
</evidence>
<organism evidence="4 5">
    <name type="scientific">Actinocatenispora thailandica</name>
    <dbReference type="NCBI Taxonomy" id="227318"/>
    <lineage>
        <taxon>Bacteria</taxon>
        <taxon>Bacillati</taxon>
        <taxon>Actinomycetota</taxon>
        <taxon>Actinomycetes</taxon>
        <taxon>Micromonosporales</taxon>
        <taxon>Micromonosporaceae</taxon>
        <taxon>Actinocatenispora</taxon>
    </lineage>
</organism>
<feature type="transmembrane region" description="Helical" evidence="2">
    <location>
        <begin position="101"/>
        <end position="122"/>
    </location>
</feature>
<evidence type="ECO:0000256" key="2">
    <source>
        <dbReference type="SAM" id="Phobius"/>
    </source>
</evidence>